<dbReference type="Gene3D" id="3.10.20.600">
    <property type="match status" value="1"/>
</dbReference>
<keyword evidence="3" id="KW-0479">Metal-binding</keyword>
<evidence type="ECO:0000259" key="6">
    <source>
        <dbReference type="PROSITE" id="PS51379"/>
    </source>
</evidence>
<dbReference type="PROSITE" id="PS00645">
    <property type="entry name" value="COMPLEX1_51K_2"/>
    <property type="match status" value="1"/>
</dbReference>
<dbReference type="GO" id="GO:0010181">
    <property type="term" value="F:FMN binding"/>
    <property type="evidence" value="ECO:0007669"/>
    <property type="project" value="InterPro"/>
</dbReference>
<dbReference type="InterPro" id="IPR017896">
    <property type="entry name" value="4Fe4S_Fe-S-bd"/>
</dbReference>
<dbReference type="PANTHER" id="PTHR43578:SF3">
    <property type="entry name" value="NADH-QUINONE OXIDOREDUCTASE SUBUNIT F"/>
    <property type="match status" value="1"/>
</dbReference>
<keyword evidence="2" id="KW-0004">4Fe-4S</keyword>
<dbReference type="CDD" id="cd02980">
    <property type="entry name" value="TRX_Fd_family"/>
    <property type="match status" value="1"/>
</dbReference>
<dbReference type="RefSeq" id="WP_183353531.1">
    <property type="nucleotide sequence ID" value="NZ_BLXX01000002.1"/>
</dbReference>
<dbReference type="InterPro" id="IPR036249">
    <property type="entry name" value="Thioredoxin-like_sf"/>
</dbReference>
<dbReference type="FunFam" id="1.20.1440.230:FF:000001">
    <property type="entry name" value="Mitochondrial NADH dehydrogenase flavoprotein 1"/>
    <property type="match status" value="1"/>
</dbReference>
<dbReference type="GO" id="GO:0008137">
    <property type="term" value="F:NADH dehydrogenase (ubiquinone) activity"/>
    <property type="evidence" value="ECO:0007669"/>
    <property type="project" value="InterPro"/>
</dbReference>
<dbReference type="Pfam" id="PF13237">
    <property type="entry name" value="Fer4_10"/>
    <property type="match status" value="1"/>
</dbReference>
<organism evidence="7 8">
    <name type="scientific">Geomonas silvestris</name>
    <dbReference type="NCBI Taxonomy" id="2740184"/>
    <lineage>
        <taxon>Bacteria</taxon>
        <taxon>Pseudomonadati</taxon>
        <taxon>Thermodesulfobacteriota</taxon>
        <taxon>Desulfuromonadia</taxon>
        <taxon>Geobacterales</taxon>
        <taxon>Geobacteraceae</taxon>
        <taxon>Geomonas</taxon>
    </lineage>
</organism>
<evidence type="ECO:0000313" key="7">
    <source>
        <dbReference type="EMBL" id="GFO58678.1"/>
    </source>
</evidence>
<dbReference type="InterPro" id="IPR037225">
    <property type="entry name" value="Nuo51_FMN-bd_sf"/>
</dbReference>
<dbReference type="FunFam" id="3.40.50.11540:FF:000001">
    <property type="entry name" value="NADH dehydrogenase [ubiquinone] flavoprotein 1, mitochondrial"/>
    <property type="match status" value="1"/>
</dbReference>
<dbReference type="GO" id="GO:0051539">
    <property type="term" value="F:4 iron, 4 sulfur cluster binding"/>
    <property type="evidence" value="ECO:0007669"/>
    <property type="project" value="UniProtKB-KW"/>
</dbReference>
<dbReference type="SUPFAM" id="SSF140490">
    <property type="entry name" value="Nqo1C-terminal domain-like"/>
    <property type="match status" value="1"/>
</dbReference>
<dbReference type="Gene3D" id="3.40.30.10">
    <property type="entry name" value="Glutaredoxin"/>
    <property type="match status" value="1"/>
</dbReference>
<dbReference type="InterPro" id="IPR037207">
    <property type="entry name" value="Nuop51_4Fe4S-bd_sf"/>
</dbReference>
<dbReference type="GO" id="GO:0046872">
    <property type="term" value="F:metal ion binding"/>
    <property type="evidence" value="ECO:0007669"/>
    <property type="project" value="UniProtKB-KW"/>
</dbReference>
<comment type="similarity">
    <text evidence="1">Belongs to the complex I 51 kDa subunit family.</text>
</comment>
<dbReference type="EMBL" id="BLXX01000002">
    <property type="protein sequence ID" value="GFO58678.1"/>
    <property type="molecule type" value="Genomic_DNA"/>
</dbReference>
<feature type="domain" description="4Fe-4S ferredoxin-type" evidence="6">
    <location>
        <begin position="569"/>
        <end position="594"/>
    </location>
</feature>
<dbReference type="InterPro" id="IPR011538">
    <property type="entry name" value="Nuo51_FMN-bd"/>
</dbReference>
<dbReference type="InterPro" id="IPR017900">
    <property type="entry name" value="4Fe4S_Fe_S_CS"/>
</dbReference>
<reference evidence="8" key="1">
    <citation type="submission" date="2020-06" db="EMBL/GenBank/DDBJ databases">
        <title>Draft genomic sequence of Geomonas sp. Red330.</title>
        <authorList>
            <person name="Itoh H."/>
            <person name="Zhenxing X."/>
            <person name="Ushijima N."/>
            <person name="Masuda Y."/>
            <person name="Shiratori Y."/>
            <person name="Senoo K."/>
        </authorList>
    </citation>
    <scope>NUCLEOTIDE SEQUENCE [LARGE SCALE GENOMIC DNA]</scope>
    <source>
        <strain evidence="8">Red330</strain>
    </source>
</reference>
<evidence type="ECO:0000256" key="3">
    <source>
        <dbReference type="ARBA" id="ARBA00022723"/>
    </source>
</evidence>
<dbReference type="SUPFAM" id="SSF54862">
    <property type="entry name" value="4Fe-4S ferredoxins"/>
    <property type="match status" value="1"/>
</dbReference>
<keyword evidence="8" id="KW-1185">Reference proteome</keyword>
<evidence type="ECO:0000256" key="5">
    <source>
        <dbReference type="ARBA" id="ARBA00023014"/>
    </source>
</evidence>
<keyword evidence="5" id="KW-0411">Iron-sulfur</keyword>
<dbReference type="Pfam" id="PF10531">
    <property type="entry name" value="SLBB"/>
    <property type="match status" value="1"/>
</dbReference>
<dbReference type="PROSITE" id="PS00198">
    <property type="entry name" value="4FE4S_FER_1"/>
    <property type="match status" value="1"/>
</dbReference>
<keyword evidence="4" id="KW-0408">Iron</keyword>
<evidence type="ECO:0000256" key="4">
    <source>
        <dbReference type="ARBA" id="ARBA00023004"/>
    </source>
</evidence>
<dbReference type="SUPFAM" id="SSF52833">
    <property type="entry name" value="Thioredoxin-like"/>
    <property type="match status" value="1"/>
</dbReference>
<dbReference type="Gene3D" id="1.20.1440.230">
    <property type="entry name" value="NADH-ubiquinone oxidoreductase 51kDa subunit, iron-sulphur binding domain"/>
    <property type="match status" value="1"/>
</dbReference>
<proteinExistence type="inferred from homology"/>
<dbReference type="Gene3D" id="6.10.250.1450">
    <property type="match status" value="1"/>
</dbReference>
<dbReference type="SUPFAM" id="SSF142984">
    <property type="entry name" value="Nqo1 middle domain-like"/>
    <property type="match status" value="1"/>
</dbReference>
<dbReference type="InterPro" id="IPR001949">
    <property type="entry name" value="NADH-UbQ_OxRdtase_51kDa_CS"/>
</dbReference>
<dbReference type="Pfam" id="PF10589">
    <property type="entry name" value="NADH_4Fe-4S"/>
    <property type="match status" value="1"/>
</dbReference>
<dbReference type="Gene3D" id="3.30.70.20">
    <property type="match status" value="1"/>
</dbReference>
<dbReference type="SUPFAM" id="SSF142019">
    <property type="entry name" value="Nqo1 FMN-binding domain-like"/>
    <property type="match status" value="1"/>
</dbReference>
<protein>
    <submittedName>
        <fullName evidence="7">NADH dehydrogenase</fullName>
    </submittedName>
</protein>
<dbReference type="Proteomes" id="UP000556026">
    <property type="component" value="Unassembled WGS sequence"/>
</dbReference>
<evidence type="ECO:0000256" key="2">
    <source>
        <dbReference type="ARBA" id="ARBA00022485"/>
    </source>
</evidence>
<feature type="domain" description="4Fe-4S ferredoxin-type" evidence="6">
    <location>
        <begin position="539"/>
        <end position="568"/>
    </location>
</feature>
<evidence type="ECO:0000313" key="8">
    <source>
        <dbReference type="Proteomes" id="UP000556026"/>
    </source>
</evidence>
<dbReference type="InterPro" id="IPR019554">
    <property type="entry name" value="Soluble_ligand-bd"/>
</dbReference>
<dbReference type="Pfam" id="PF01512">
    <property type="entry name" value="Complex1_51K"/>
    <property type="match status" value="1"/>
</dbReference>
<comment type="caution">
    <text evidence="7">The sequence shown here is derived from an EMBL/GenBank/DDBJ whole genome shotgun (WGS) entry which is preliminary data.</text>
</comment>
<dbReference type="AlphaFoldDB" id="A0A6V8MFA2"/>
<dbReference type="Gene3D" id="3.40.50.11540">
    <property type="entry name" value="NADH-ubiquinone oxidoreductase 51kDa subunit"/>
    <property type="match status" value="1"/>
</dbReference>
<dbReference type="PROSITE" id="PS51379">
    <property type="entry name" value="4FE4S_FER_2"/>
    <property type="match status" value="2"/>
</dbReference>
<dbReference type="NCBIfam" id="NF010120">
    <property type="entry name" value="PRK13596.1"/>
    <property type="match status" value="1"/>
</dbReference>
<name>A0A6V8MFA2_9BACT</name>
<accession>A0A6V8MFA2</accession>
<sequence>MSEASDQIKILICQGTGGISAGAKQVENEFTRLIAELGVNAQVGKRCDVIKTGCRGLCANDVLVDVITPELGRITYDFVQPEDVENILKEHIVAQTPIEKKKAKAYYNTFVDQQMRVVMTGCGQIDPEKIDAFLEEDGFKAIEKCVKEMNPAQVIDEVKKSGLRGRGGGGFPTGMKWSFCAASPGHHKYLICNADEGDPGAFMDRSILEGDPYCVIEGMMIAAYAIGCTHGYVYVRAEYPLAIERLQRALDTCYEKGYLGKNIRGWGFDFDMRIKKGAGAFVCGEETALMASIEGERGMPRPRPPFPAVKGLWGHPTNINNVETFANVRHIINKGSEWYASLGTETTKGTKIFAVTGKVKHTGLVEVPAGMTVRDVIYQVCGGIANNRKFKAVQAGGPSGGCIPAEVLDTPVDYDSLIKAGAMMGSGGLVVMDETTCMVDVARFFLSFTRMESCGKCVPCRVGLKAMLDILERITEGRGEMKDIDTLLDMGATIKKASLCGLGQTAPNPILSTVKYFRHEYEAHITEKRCPSNSCKELLLWRVVPEKCVKCGACLKACPSDAIVWEKGQVATLVQEKCTKCKSCYDACRFMAIE</sequence>
<dbReference type="SMART" id="SM00928">
    <property type="entry name" value="NADH_4Fe-4S"/>
    <property type="match status" value="1"/>
</dbReference>
<dbReference type="InterPro" id="IPR019575">
    <property type="entry name" value="Nuop51_4Fe4S-bd"/>
</dbReference>
<evidence type="ECO:0000256" key="1">
    <source>
        <dbReference type="ARBA" id="ARBA00007523"/>
    </source>
</evidence>
<gene>
    <name evidence="7" type="primary">nuoF-1</name>
    <name evidence="7" type="ORF">GMST_10030</name>
</gene>
<dbReference type="PANTHER" id="PTHR43578">
    <property type="entry name" value="NADH-QUINONE OXIDOREDUCTASE SUBUNIT F"/>
    <property type="match status" value="1"/>
</dbReference>